<keyword evidence="4" id="KW-1185">Reference proteome</keyword>
<feature type="region of interest" description="Disordered" evidence="1">
    <location>
        <begin position="1"/>
        <end position="43"/>
    </location>
</feature>
<accession>A0A495QV39</accession>
<dbReference type="EMBL" id="RBWU01000002">
    <property type="protein sequence ID" value="RKS77301.1"/>
    <property type="molecule type" value="Genomic_DNA"/>
</dbReference>
<evidence type="ECO:0000313" key="3">
    <source>
        <dbReference type="EMBL" id="RKS77301.1"/>
    </source>
</evidence>
<evidence type="ECO:0000256" key="1">
    <source>
        <dbReference type="SAM" id="MobiDB-lite"/>
    </source>
</evidence>
<evidence type="ECO:0000313" key="4">
    <source>
        <dbReference type="Proteomes" id="UP000274601"/>
    </source>
</evidence>
<name>A0A495QV39_9ACTN</name>
<feature type="region of interest" description="Disordered" evidence="1">
    <location>
        <begin position="68"/>
        <end position="98"/>
    </location>
</feature>
<dbReference type="RefSeq" id="WP_121434498.1">
    <property type="nucleotide sequence ID" value="NZ_RBWU01000002.1"/>
</dbReference>
<reference evidence="3 4" key="1">
    <citation type="submission" date="2018-10" db="EMBL/GenBank/DDBJ databases">
        <title>Genomic Encyclopedia of Archaeal and Bacterial Type Strains, Phase II (KMG-II): from individual species to whole genera.</title>
        <authorList>
            <person name="Goeker M."/>
        </authorList>
    </citation>
    <scope>NUCLEOTIDE SEQUENCE [LARGE SCALE GENOMIC DNA]</scope>
    <source>
        <strain evidence="3 4">DSM 43383</strain>
    </source>
</reference>
<gene>
    <name evidence="3" type="ORF">BZB76_2682</name>
</gene>
<sequence>MADSPSRSDTPDSASPWGDARPWWTADHGGDTGPHGMVPDATGPQLMIGNMSGGYPVVPVAQGGTGPLPLMPVPPPSGPALPGPALPGSAPQGPPSPARRRPLRLVLVAGAAMVASAVLMAGVLAFRMESGGDGGGKKVGTTGGAPASRKVIDAGPVAGGLRRDVLTSPPASAAYPFVVAAVRATGIPVAERGQAVYTEGPGRPLNVLFVGGTGSVGDPAAFLRRARPTTFIAGQGAEPGVGGGTAVCGTFAVLAETHTYCAWATEDSYGVVASNRPTLNPHFPLMAEIMRRIRQDVERPR</sequence>
<comment type="caution">
    <text evidence="3">The sequence shown here is derived from an EMBL/GenBank/DDBJ whole genome shotgun (WGS) entry which is preliminary data.</text>
</comment>
<protein>
    <submittedName>
        <fullName evidence="3">Uncharacterized protein</fullName>
    </submittedName>
</protein>
<dbReference type="AlphaFoldDB" id="A0A495QV39"/>
<dbReference type="OrthoDB" id="3464836at2"/>
<feature type="transmembrane region" description="Helical" evidence="2">
    <location>
        <begin position="105"/>
        <end position="126"/>
    </location>
</feature>
<feature type="compositionally biased region" description="Pro residues" evidence="1">
    <location>
        <begin position="69"/>
        <end position="85"/>
    </location>
</feature>
<dbReference type="Proteomes" id="UP000274601">
    <property type="component" value="Unassembled WGS sequence"/>
</dbReference>
<organism evidence="3 4">
    <name type="scientific">Actinomadura pelletieri DSM 43383</name>
    <dbReference type="NCBI Taxonomy" id="1120940"/>
    <lineage>
        <taxon>Bacteria</taxon>
        <taxon>Bacillati</taxon>
        <taxon>Actinomycetota</taxon>
        <taxon>Actinomycetes</taxon>
        <taxon>Streptosporangiales</taxon>
        <taxon>Thermomonosporaceae</taxon>
        <taxon>Actinomadura</taxon>
    </lineage>
</organism>
<proteinExistence type="predicted"/>
<keyword evidence="2" id="KW-0472">Membrane</keyword>
<feature type="compositionally biased region" description="Polar residues" evidence="1">
    <location>
        <begin position="1"/>
        <end position="13"/>
    </location>
</feature>
<keyword evidence="2" id="KW-1133">Transmembrane helix</keyword>
<evidence type="ECO:0000256" key="2">
    <source>
        <dbReference type="SAM" id="Phobius"/>
    </source>
</evidence>
<keyword evidence="2" id="KW-0812">Transmembrane</keyword>